<keyword evidence="4" id="KW-0418">Kinase</keyword>
<dbReference type="InterPro" id="IPR013749">
    <property type="entry name" value="PM/HMP-P_kinase-1"/>
</dbReference>
<sequence length="252" mass="27794">MNERPYVLSIAGFDPCSGAGVTSDIKTFEQHKVYGLGAVTAITYQNESDFEGVKWLSVEEIIKQLKPLAEQYSPKAIKIGLIESAATLSQVLDWIKKNWPEAFIVWDPILKASAGFPFHTHLHQSIHELLREKVDLLTPNLPEYSLLFDDSDAKVLANQLETSILIKGGHSKGNTVCDTLYSYSQETIKVASEKVKGDWQKHGTGCILSAAIASEIALGKTLAAACHSAHFYVKKIISSNNTLLGYHYNTID</sequence>
<dbReference type="AlphaFoldDB" id="A0A941IYU4"/>
<evidence type="ECO:0000256" key="1">
    <source>
        <dbReference type="ARBA" id="ARBA00004948"/>
    </source>
</evidence>
<name>A0A941IYU4_9BACT</name>
<dbReference type="Gene3D" id="3.40.1190.20">
    <property type="match status" value="1"/>
</dbReference>
<comment type="caution">
    <text evidence="4">The sequence shown here is derived from an EMBL/GenBank/DDBJ whole genome shotgun (WGS) entry which is preliminary data.</text>
</comment>
<comment type="pathway">
    <text evidence="1">Cofactor biosynthesis; thiamine diphosphate biosynthesis.</text>
</comment>
<dbReference type="GO" id="GO:0008902">
    <property type="term" value="F:hydroxymethylpyrimidine kinase activity"/>
    <property type="evidence" value="ECO:0007669"/>
    <property type="project" value="UniProtKB-EC"/>
</dbReference>
<accession>A0A941IYU4</accession>
<reference evidence="4" key="1">
    <citation type="journal article" date="2018" name="Int. J. Syst. Evol. Microbiol.">
        <title>Carboxylicivirga sediminis sp. nov., isolated from coastal sediment.</title>
        <authorList>
            <person name="Wang F.Q."/>
            <person name="Ren L.H."/>
            <person name="Zou R.J."/>
            <person name="Sun Y.Z."/>
            <person name="Liu X.J."/>
            <person name="Jiang F."/>
            <person name="Liu L.J."/>
        </authorList>
    </citation>
    <scope>NUCLEOTIDE SEQUENCE</scope>
    <source>
        <strain evidence="4">JR1</strain>
    </source>
</reference>
<keyword evidence="4" id="KW-0808">Transferase</keyword>
<gene>
    <name evidence="4" type="ORF">KDU71_17465</name>
</gene>
<dbReference type="GO" id="GO:0009228">
    <property type="term" value="P:thiamine biosynthetic process"/>
    <property type="evidence" value="ECO:0007669"/>
    <property type="project" value="InterPro"/>
</dbReference>
<dbReference type="RefSeq" id="WP_212192383.1">
    <property type="nucleotide sequence ID" value="NZ_JAGTAR010000030.1"/>
</dbReference>
<proteinExistence type="predicted"/>
<reference evidence="4" key="2">
    <citation type="submission" date="2021-04" db="EMBL/GenBank/DDBJ databases">
        <authorList>
            <person name="Zhang T."/>
            <person name="Zhang Y."/>
            <person name="Lu D."/>
            <person name="Zuo D."/>
            <person name="Du Z."/>
        </authorList>
    </citation>
    <scope>NUCLEOTIDE SEQUENCE</scope>
    <source>
        <strain evidence="4">JR1</strain>
    </source>
</reference>
<dbReference type="PANTHER" id="PTHR20858">
    <property type="entry name" value="PHOSPHOMETHYLPYRIMIDINE KINASE"/>
    <property type="match status" value="1"/>
</dbReference>
<organism evidence="4 5">
    <name type="scientific">Carboxylicivirga sediminis</name>
    <dbReference type="NCBI Taxonomy" id="2006564"/>
    <lineage>
        <taxon>Bacteria</taxon>
        <taxon>Pseudomonadati</taxon>
        <taxon>Bacteroidota</taxon>
        <taxon>Bacteroidia</taxon>
        <taxon>Marinilabiliales</taxon>
        <taxon>Marinilabiliaceae</taxon>
        <taxon>Carboxylicivirga</taxon>
    </lineage>
</organism>
<dbReference type="CDD" id="cd01169">
    <property type="entry name" value="HMPP_kinase"/>
    <property type="match status" value="1"/>
</dbReference>
<protein>
    <recommendedName>
        <fullName evidence="2">hydroxymethylpyrimidine kinase</fullName>
        <ecNumber evidence="2">2.7.1.49</ecNumber>
    </recommendedName>
</protein>
<evidence type="ECO:0000259" key="3">
    <source>
        <dbReference type="Pfam" id="PF08543"/>
    </source>
</evidence>
<dbReference type="Pfam" id="PF08543">
    <property type="entry name" value="Phos_pyr_kin"/>
    <property type="match status" value="1"/>
</dbReference>
<evidence type="ECO:0000313" key="5">
    <source>
        <dbReference type="Proteomes" id="UP000679220"/>
    </source>
</evidence>
<dbReference type="Proteomes" id="UP000679220">
    <property type="component" value="Unassembled WGS sequence"/>
</dbReference>
<dbReference type="InterPro" id="IPR004399">
    <property type="entry name" value="HMP/HMP-P_kinase_dom"/>
</dbReference>
<dbReference type="EMBL" id="JAGTAR010000030">
    <property type="protein sequence ID" value="MBR8537360.1"/>
    <property type="molecule type" value="Genomic_DNA"/>
</dbReference>
<dbReference type="InterPro" id="IPR029056">
    <property type="entry name" value="Ribokinase-like"/>
</dbReference>
<evidence type="ECO:0000256" key="2">
    <source>
        <dbReference type="ARBA" id="ARBA00012135"/>
    </source>
</evidence>
<dbReference type="GO" id="GO:0005829">
    <property type="term" value="C:cytosol"/>
    <property type="evidence" value="ECO:0007669"/>
    <property type="project" value="TreeGrafter"/>
</dbReference>
<keyword evidence="5" id="KW-1185">Reference proteome</keyword>
<dbReference type="PANTHER" id="PTHR20858:SF17">
    <property type="entry name" value="HYDROXYMETHYLPYRIMIDINE_PHOSPHOMETHYLPYRIMIDINE KINASE THI20-RELATED"/>
    <property type="match status" value="1"/>
</dbReference>
<dbReference type="EC" id="2.7.1.49" evidence="2"/>
<dbReference type="SUPFAM" id="SSF53613">
    <property type="entry name" value="Ribokinase-like"/>
    <property type="match status" value="1"/>
</dbReference>
<evidence type="ECO:0000313" key="4">
    <source>
        <dbReference type="EMBL" id="MBR8537360.1"/>
    </source>
</evidence>
<dbReference type="GO" id="GO:0008972">
    <property type="term" value="F:phosphomethylpyrimidine kinase activity"/>
    <property type="evidence" value="ECO:0007669"/>
    <property type="project" value="InterPro"/>
</dbReference>
<feature type="domain" description="Pyridoxamine kinase/Phosphomethylpyrimidine kinase" evidence="3">
    <location>
        <begin position="14"/>
        <end position="245"/>
    </location>
</feature>